<accession>A0A438K2M4</accession>
<reference evidence="2 3" key="1">
    <citation type="journal article" date="2018" name="PLoS Genet.">
        <title>Population sequencing reveals clonal diversity and ancestral inbreeding in the grapevine cultivar Chardonnay.</title>
        <authorList>
            <person name="Roach M.J."/>
            <person name="Johnson D.L."/>
            <person name="Bohlmann J."/>
            <person name="van Vuuren H.J."/>
            <person name="Jones S.J."/>
            <person name="Pretorius I.S."/>
            <person name="Schmidt S.A."/>
            <person name="Borneman A.R."/>
        </authorList>
    </citation>
    <scope>NUCLEOTIDE SEQUENCE [LARGE SCALE GENOMIC DNA]</scope>
    <source>
        <strain evidence="3">cv. Chardonnay</strain>
        <strain evidence="2">I10V1</strain>
        <tissue evidence="2">Leaf</tissue>
    </source>
</reference>
<name>A0A438K2M4_VITVI</name>
<dbReference type="EMBL" id="QGNW01000018">
    <property type="protein sequence ID" value="RVX15443.1"/>
    <property type="molecule type" value="Genomic_DNA"/>
</dbReference>
<evidence type="ECO:0000313" key="2">
    <source>
        <dbReference type="EMBL" id="RVX15443.1"/>
    </source>
</evidence>
<evidence type="ECO:0000313" key="1">
    <source>
        <dbReference type="EMBL" id="RVW50789.1"/>
    </source>
</evidence>
<evidence type="ECO:0000313" key="3">
    <source>
        <dbReference type="Proteomes" id="UP000288805"/>
    </source>
</evidence>
<dbReference type="AlphaFoldDB" id="A0A438K2M4"/>
<dbReference type="Proteomes" id="UP000288805">
    <property type="component" value="Unassembled WGS sequence"/>
</dbReference>
<sequence length="76" mass="8883">MAITGTGVYSIGLWKVIRGGWEAFKGLEWLGRSLAGRLWNLGFTRQFQDWELHNFEELLMRLQVLGKWSKDDDKLI</sequence>
<protein>
    <submittedName>
        <fullName evidence="2">Uncharacterized protein</fullName>
    </submittedName>
</protein>
<organism evidence="2 3">
    <name type="scientific">Vitis vinifera</name>
    <name type="common">Grape</name>
    <dbReference type="NCBI Taxonomy" id="29760"/>
    <lineage>
        <taxon>Eukaryota</taxon>
        <taxon>Viridiplantae</taxon>
        <taxon>Streptophyta</taxon>
        <taxon>Embryophyta</taxon>
        <taxon>Tracheophyta</taxon>
        <taxon>Spermatophyta</taxon>
        <taxon>Magnoliopsida</taxon>
        <taxon>eudicotyledons</taxon>
        <taxon>Gunneridae</taxon>
        <taxon>Pentapetalae</taxon>
        <taxon>rosids</taxon>
        <taxon>Vitales</taxon>
        <taxon>Vitaceae</taxon>
        <taxon>Viteae</taxon>
        <taxon>Vitis</taxon>
    </lineage>
</organism>
<comment type="caution">
    <text evidence="2">The sequence shown here is derived from an EMBL/GenBank/DDBJ whole genome shotgun (WGS) entry which is preliminary data.</text>
</comment>
<gene>
    <name evidence="2" type="ORF">CK203_009225</name>
    <name evidence="1" type="ORF">CK203_076818</name>
</gene>
<dbReference type="EMBL" id="QGNW01001192">
    <property type="protein sequence ID" value="RVW50789.1"/>
    <property type="molecule type" value="Genomic_DNA"/>
</dbReference>
<proteinExistence type="predicted"/>